<dbReference type="GO" id="GO:0009249">
    <property type="term" value="P:protein lipoylation"/>
    <property type="evidence" value="ECO:0007669"/>
    <property type="project" value="TreeGrafter"/>
</dbReference>
<dbReference type="EMBL" id="CP036272">
    <property type="protein sequence ID" value="QDT58096.1"/>
    <property type="molecule type" value="Genomic_DNA"/>
</dbReference>
<gene>
    <name evidence="6" type="primary">gcvH_1</name>
    <name evidence="3" type="synonym">gcvH</name>
    <name evidence="6" type="ORF">SV7mr_05850</name>
</gene>
<dbReference type="GO" id="GO:0005960">
    <property type="term" value="C:glycine cleavage complex"/>
    <property type="evidence" value="ECO:0007669"/>
    <property type="project" value="InterPro"/>
</dbReference>
<evidence type="ECO:0000256" key="2">
    <source>
        <dbReference type="ARBA" id="ARBA00022823"/>
    </source>
</evidence>
<evidence type="ECO:0000313" key="7">
    <source>
        <dbReference type="Proteomes" id="UP000315003"/>
    </source>
</evidence>
<evidence type="ECO:0000256" key="1">
    <source>
        <dbReference type="ARBA" id="ARBA00009249"/>
    </source>
</evidence>
<dbReference type="OrthoDB" id="9796712at2"/>
<comment type="cofactor">
    <cofactor evidence="3">
        <name>(R)-lipoate</name>
        <dbReference type="ChEBI" id="CHEBI:83088"/>
    </cofactor>
    <text evidence="3">Binds 1 lipoyl cofactor covalently.</text>
</comment>
<evidence type="ECO:0000259" key="5">
    <source>
        <dbReference type="PROSITE" id="PS50968"/>
    </source>
</evidence>
<keyword evidence="7" id="KW-1185">Reference proteome</keyword>
<dbReference type="InterPro" id="IPR011053">
    <property type="entry name" value="Single_hybrid_motif"/>
</dbReference>
<reference evidence="6 7" key="1">
    <citation type="submission" date="2019-02" db="EMBL/GenBank/DDBJ databases">
        <title>Deep-cultivation of Planctomycetes and their phenomic and genomic characterization uncovers novel biology.</title>
        <authorList>
            <person name="Wiegand S."/>
            <person name="Jogler M."/>
            <person name="Boedeker C."/>
            <person name="Pinto D."/>
            <person name="Vollmers J."/>
            <person name="Rivas-Marin E."/>
            <person name="Kohn T."/>
            <person name="Peeters S.H."/>
            <person name="Heuer A."/>
            <person name="Rast P."/>
            <person name="Oberbeckmann S."/>
            <person name="Bunk B."/>
            <person name="Jeske O."/>
            <person name="Meyerdierks A."/>
            <person name="Storesund J.E."/>
            <person name="Kallscheuer N."/>
            <person name="Luecker S."/>
            <person name="Lage O.M."/>
            <person name="Pohl T."/>
            <person name="Merkel B.J."/>
            <person name="Hornburger P."/>
            <person name="Mueller R.-W."/>
            <person name="Bruemmer F."/>
            <person name="Labrenz M."/>
            <person name="Spormann A.M."/>
            <person name="Op den Camp H."/>
            <person name="Overmann J."/>
            <person name="Amann R."/>
            <person name="Jetten M.S.M."/>
            <person name="Mascher T."/>
            <person name="Medema M.H."/>
            <person name="Devos D.P."/>
            <person name="Kaster A.-K."/>
            <person name="Ovreas L."/>
            <person name="Rohde M."/>
            <person name="Galperin M.Y."/>
            <person name="Jogler C."/>
        </authorList>
    </citation>
    <scope>NUCLEOTIDE SEQUENCE [LARGE SCALE GENOMIC DNA]</scope>
    <source>
        <strain evidence="6 7">SV_7m_r</strain>
    </source>
</reference>
<dbReference type="PROSITE" id="PS00189">
    <property type="entry name" value="LIPOYL"/>
    <property type="match status" value="1"/>
</dbReference>
<dbReference type="Gene3D" id="2.40.50.100">
    <property type="match status" value="1"/>
</dbReference>
<dbReference type="InterPro" id="IPR000089">
    <property type="entry name" value="Biotin_lipoyl"/>
</dbReference>
<dbReference type="PANTHER" id="PTHR11715">
    <property type="entry name" value="GLYCINE CLEAVAGE SYSTEM H PROTEIN"/>
    <property type="match status" value="1"/>
</dbReference>
<dbReference type="GO" id="GO:0019464">
    <property type="term" value="P:glycine decarboxylation via glycine cleavage system"/>
    <property type="evidence" value="ECO:0007669"/>
    <property type="project" value="UniProtKB-UniRule"/>
</dbReference>
<feature type="domain" description="Lipoyl-binding" evidence="5">
    <location>
        <begin position="27"/>
        <end position="109"/>
    </location>
</feature>
<dbReference type="InterPro" id="IPR033753">
    <property type="entry name" value="GCV_H/Fam206"/>
</dbReference>
<comment type="similarity">
    <text evidence="1 3">Belongs to the GcvH family.</text>
</comment>
<dbReference type="InterPro" id="IPR017453">
    <property type="entry name" value="GCV_H_sub"/>
</dbReference>
<dbReference type="RefSeq" id="WP_145269016.1">
    <property type="nucleotide sequence ID" value="NZ_CP036272.1"/>
</dbReference>
<dbReference type="NCBIfam" id="TIGR00527">
    <property type="entry name" value="gcvH"/>
    <property type="match status" value="1"/>
</dbReference>
<dbReference type="SUPFAM" id="SSF51230">
    <property type="entry name" value="Single hybrid motif"/>
    <property type="match status" value="1"/>
</dbReference>
<keyword evidence="2 3" id="KW-0450">Lipoyl</keyword>
<sequence length="133" mass="14587">MSRDKTKLLYAETHEWVDVAEENGQQVATIGISDFAIEQLNDLVYMELPEVGKALDAGDEFGEVESVKAVSPLYSPIAGEVTDVHEGLPDELDNLNSDPFNFGWIVKIKITDASGLESLMDYAAYQKQCAESG</sequence>
<dbReference type="HAMAP" id="MF_00272">
    <property type="entry name" value="GcvH"/>
    <property type="match status" value="1"/>
</dbReference>
<dbReference type="Pfam" id="PF01597">
    <property type="entry name" value="GCV_H"/>
    <property type="match status" value="1"/>
</dbReference>
<dbReference type="AlphaFoldDB" id="A0A517SPP7"/>
<comment type="function">
    <text evidence="3">The glycine cleavage system catalyzes the degradation of glycine. The H protein shuttles the methylamine group of glycine from the P protein to the T protein.</text>
</comment>
<feature type="modified residue" description="N6-lipoyllysine" evidence="3 4">
    <location>
        <position position="68"/>
    </location>
</feature>
<dbReference type="CDD" id="cd06848">
    <property type="entry name" value="GCS_H"/>
    <property type="match status" value="1"/>
</dbReference>
<accession>A0A517SPP7</accession>
<dbReference type="InterPro" id="IPR003016">
    <property type="entry name" value="2-oxoA_DH_lipoyl-BS"/>
</dbReference>
<dbReference type="PROSITE" id="PS50968">
    <property type="entry name" value="BIOTINYL_LIPOYL"/>
    <property type="match status" value="1"/>
</dbReference>
<evidence type="ECO:0000256" key="3">
    <source>
        <dbReference type="HAMAP-Rule" id="MF_00272"/>
    </source>
</evidence>
<dbReference type="PANTHER" id="PTHR11715:SF3">
    <property type="entry name" value="GLYCINE CLEAVAGE SYSTEM H PROTEIN-RELATED"/>
    <property type="match status" value="1"/>
</dbReference>
<dbReference type="GO" id="GO:0005829">
    <property type="term" value="C:cytosol"/>
    <property type="evidence" value="ECO:0007669"/>
    <property type="project" value="TreeGrafter"/>
</dbReference>
<evidence type="ECO:0000313" key="6">
    <source>
        <dbReference type="EMBL" id="QDT58096.1"/>
    </source>
</evidence>
<proteinExistence type="inferred from homology"/>
<dbReference type="Proteomes" id="UP000315003">
    <property type="component" value="Chromosome"/>
</dbReference>
<dbReference type="InterPro" id="IPR002930">
    <property type="entry name" value="GCV_H"/>
</dbReference>
<name>A0A517SPP7_9BACT</name>
<comment type="subunit">
    <text evidence="3">The glycine cleavage system is composed of four proteins: P, T, L and H.</text>
</comment>
<protein>
    <recommendedName>
        <fullName evidence="3">Glycine cleavage system H protein</fullName>
    </recommendedName>
</protein>
<dbReference type="NCBIfam" id="NF002270">
    <property type="entry name" value="PRK01202.1"/>
    <property type="match status" value="1"/>
</dbReference>
<organism evidence="6 7">
    <name type="scientific">Stieleria bergensis</name>
    <dbReference type="NCBI Taxonomy" id="2528025"/>
    <lineage>
        <taxon>Bacteria</taxon>
        <taxon>Pseudomonadati</taxon>
        <taxon>Planctomycetota</taxon>
        <taxon>Planctomycetia</taxon>
        <taxon>Pirellulales</taxon>
        <taxon>Pirellulaceae</taxon>
        <taxon>Stieleria</taxon>
    </lineage>
</organism>
<evidence type="ECO:0000256" key="4">
    <source>
        <dbReference type="PIRSR" id="PIRSR617453-50"/>
    </source>
</evidence>